<dbReference type="WBParaSite" id="HPBE_0001079001-mRNA-1">
    <property type="protein sequence ID" value="HPBE_0001079001-mRNA-1"/>
    <property type="gene ID" value="HPBE_0001079001"/>
</dbReference>
<accession>A0A183FS94</accession>
<keyword evidence="9" id="KW-1185">Reference proteome</keyword>
<keyword evidence="4 6" id="KW-0472">Membrane</keyword>
<accession>A0A3P7Z878</accession>
<dbReference type="InterPro" id="IPR000276">
    <property type="entry name" value="GPCR_Rhodpsn"/>
</dbReference>
<dbReference type="InterPro" id="IPR053093">
    <property type="entry name" value="GPCR-like"/>
</dbReference>
<dbReference type="Proteomes" id="UP000050761">
    <property type="component" value="Unassembled WGS sequence"/>
</dbReference>
<reference evidence="8 9" key="1">
    <citation type="submission" date="2018-11" db="EMBL/GenBank/DDBJ databases">
        <authorList>
            <consortium name="Pathogen Informatics"/>
        </authorList>
    </citation>
    <scope>NUCLEOTIDE SEQUENCE [LARGE SCALE GENOMIC DNA]</scope>
</reference>
<evidence type="ECO:0000256" key="4">
    <source>
        <dbReference type="ARBA" id="ARBA00023136"/>
    </source>
</evidence>
<feature type="transmembrane region" description="Helical" evidence="6">
    <location>
        <begin position="97"/>
        <end position="117"/>
    </location>
</feature>
<feature type="transmembrane region" description="Helical" evidence="6">
    <location>
        <begin position="129"/>
        <end position="150"/>
    </location>
</feature>
<evidence type="ECO:0000256" key="5">
    <source>
        <dbReference type="SAM" id="MobiDB-lite"/>
    </source>
</evidence>
<evidence type="ECO:0000256" key="2">
    <source>
        <dbReference type="ARBA" id="ARBA00022692"/>
    </source>
</evidence>
<dbReference type="SUPFAM" id="SSF81321">
    <property type="entry name" value="Family A G protein-coupled receptor-like"/>
    <property type="match status" value="1"/>
</dbReference>
<dbReference type="OrthoDB" id="10033446at2759"/>
<evidence type="ECO:0000313" key="10">
    <source>
        <dbReference type="WBParaSite" id="HPBE_0001079001-mRNA-1"/>
    </source>
</evidence>
<dbReference type="PANTHER" id="PTHR47760:SF4">
    <property type="entry name" value="G-PROTEIN COUPLED RECEPTORS FAMILY 1 PROFILE DOMAIN-CONTAINING PROTEIN"/>
    <property type="match status" value="1"/>
</dbReference>
<proteinExistence type="predicted"/>
<dbReference type="InterPro" id="IPR017452">
    <property type="entry name" value="GPCR_Rhodpsn_7TM"/>
</dbReference>
<gene>
    <name evidence="8" type="ORF">HPBE_LOCUS10791</name>
</gene>
<evidence type="ECO:0000313" key="9">
    <source>
        <dbReference type="Proteomes" id="UP000050761"/>
    </source>
</evidence>
<evidence type="ECO:0000256" key="3">
    <source>
        <dbReference type="ARBA" id="ARBA00022989"/>
    </source>
</evidence>
<reference evidence="10" key="2">
    <citation type="submission" date="2019-09" db="UniProtKB">
        <authorList>
            <consortium name="WormBaseParasite"/>
        </authorList>
    </citation>
    <scope>IDENTIFICATION</scope>
</reference>
<dbReference type="AlphaFoldDB" id="A0A183FS94"/>
<dbReference type="PROSITE" id="PS00237">
    <property type="entry name" value="G_PROTEIN_RECEP_F1_1"/>
    <property type="match status" value="1"/>
</dbReference>
<dbReference type="PANTHER" id="PTHR47760">
    <property type="entry name" value="G-PROTEIN COUPLED RECEPTOR B0563.6-LIKE PROTEIN-RELATED"/>
    <property type="match status" value="1"/>
</dbReference>
<keyword evidence="2 6" id="KW-0812">Transmembrane</keyword>
<dbReference type="GO" id="GO:0004930">
    <property type="term" value="F:G protein-coupled receptor activity"/>
    <property type="evidence" value="ECO:0007669"/>
    <property type="project" value="InterPro"/>
</dbReference>
<feature type="domain" description="G-protein coupled receptors family 1 profile" evidence="7">
    <location>
        <begin position="109"/>
        <end position="199"/>
    </location>
</feature>
<feature type="transmembrane region" description="Helical" evidence="6">
    <location>
        <begin position="162"/>
        <end position="185"/>
    </location>
</feature>
<evidence type="ECO:0000313" key="8">
    <source>
        <dbReference type="EMBL" id="VDO86349.1"/>
    </source>
</evidence>
<dbReference type="PROSITE" id="PS50262">
    <property type="entry name" value="G_PROTEIN_RECEP_F1_2"/>
    <property type="match status" value="1"/>
</dbReference>
<dbReference type="Gene3D" id="1.20.1070.10">
    <property type="entry name" value="Rhodopsin 7-helix transmembrane proteins"/>
    <property type="match status" value="1"/>
</dbReference>
<feature type="region of interest" description="Disordered" evidence="5">
    <location>
        <begin position="214"/>
        <end position="242"/>
    </location>
</feature>
<organism evidence="9 10">
    <name type="scientific">Heligmosomoides polygyrus</name>
    <name type="common">Parasitic roundworm</name>
    <dbReference type="NCBI Taxonomy" id="6339"/>
    <lineage>
        <taxon>Eukaryota</taxon>
        <taxon>Metazoa</taxon>
        <taxon>Ecdysozoa</taxon>
        <taxon>Nematoda</taxon>
        <taxon>Chromadorea</taxon>
        <taxon>Rhabditida</taxon>
        <taxon>Rhabditina</taxon>
        <taxon>Rhabditomorpha</taxon>
        <taxon>Strongyloidea</taxon>
        <taxon>Heligmosomidae</taxon>
        <taxon>Heligmosomoides</taxon>
    </lineage>
</organism>
<protein>
    <submittedName>
        <fullName evidence="10">G_PROTEIN_RECEP_F1_2 domain-containing protein</fullName>
    </submittedName>
</protein>
<sequence length="242" mass="27148">MIRSFRDCVHRLEECIRLRLTEAVVEAVLTQGVSNQYSRVRRELYIGFTTKISPVHNVVVVSLFLNMHAFCNPEASLSNVTEEFAVQMAHMKNTFTILQIIFCLVGVMGNVLNLRTLQSPSLQTVPFMYIRSLAFFDLISLSAILLHFVLEPVAKNYILMIYSTYIEAAFINTFLVAGLYCAFMLTVERFTNVAVEVSPDFAATPATLFKSTQAGQKKDHGYAGLGGRSPFTDDASEFDKTE</sequence>
<evidence type="ECO:0000259" key="7">
    <source>
        <dbReference type="PROSITE" id="PS50262"/>
    </source>
</evidence>
<comment type="subcellular location">
    <subcellularLocation>
        <location evidence="1">Membrane</location>
    </subcellularLocation>
</comment>
<evidence type="ECO:0000256" key="6">
    <source>
        <dbReference type="SAM" id="Phobius"/>
    </source>
</evidence>
<evidence type="ECO:0000256" key="1">
    <source>
        <dbReference type="ARBA" id="ARBA00004370"/>
    </source>
</evidence>
<dbReference type="GO" id="GO:0016020">
    <property type="term" value="C:membrane"/>
    <property type="evidence" value="ECO:0007669"/>
    <property type="project" value="UniProtKB-SubCell"/>
</dbReference>
<dbReference type="EMBL" id="UZAH01026883">
    <property type="protein sequence ID" value="VDO86349.1"/>
    <property type="molecule type" value="Genomic_DNA"/>
</dbReference>
<name>A0A183FS94_HELPZ</name>
<keyword evidence="3 6" id="KW-1133">Transmembrane helix</keyword>